<dbReference type="Pfam" id="PF12833">
    <property type="entry name" value="HTH_18"/>
    <property type="match status" value="1"/>
</dbReference>
<dbReference type="AlphaFoldDB" id="A0A8J8MIH3"/>
<keyword evidence="4" id="KW-0812">Transmembrane</keyword>
<dbReference type="KEGG" id="vpy:HZI73_07805"/>
<evidence type="ECO:0000313" key="7">
    <source>
        <dbReference type="Proteomes" id="UP000683246"/>
    </source>
</evidence>
<evidence type="ECO:0000313" key="6">
    <source>
        <dbReference type="EMBL" id="QUI22204.1"/>
    </source>
</evidence>
<gene>
    <name evidence="6" type="ORF">HZI73_07805</name>
</gene>
<dbReference type="PANTHER" id="PTHR43280:SF28">
    <property type="entry name" value="HTH-TYPE TRANSCRIPTIONAL ACTIVATOR RHAS"/>
    <property type="match status" value="1"/>
</dbReference>
<evidence type="ECO:0000259" key="5">
    <source>
        <dbReference type="PROSITE" id="PS01124"/>
    </source>
</evidence>
<keyword evidence="3" id="KW-0804">Transcription</keyword>
<dbReference type="EMBL" id="CP058649">
    <property type="protein sequence ID" value="QUI22204.1"/>
    <property type="molecule type" value="Genomic_DNA"/>
</dbReference>
<sequence length="754" mass="88040">MNNHHLLKKWFITYLVLITISLTFIFIIYNVYMSSIKKNTDYFNKNYLHQVIKMMDSQTSAIKHATKTLYLHPKTFSLLKMSDIASPEDQYTLLQIQENLKMHNLSNNLIESILIYAHKPQLLIFGDSYYRDKYLDIFTQEKYQMNSVQFKRLMTQDYDDGKIMRLSHLHPDIIHDKKYPTTDVLFYIQTFPKSSLTARATLLVIFNEFMIYEILEHAKPFTSQGALIITDENNQLVFSSNEAVNPTILTENINDHGAYTIQTHHLQDYAVYLDDSTEDHWHYYWVIPLAVHQENINSLKAITLLTILFLALFMTLLAYYFSHNSYKPVKQLMRTIENPSITHTRNEFEYIASVFDFAKNRTKKMETIIASQSNTLLNNFLIKLLRGHYFDTMTIHDKLKEYDVSFTGNVFCCIVFDFHDDKLPVTDQQLNAFIIMNVFSEILKPKYTCYMLELTKHIVCLLNYTTQGSCLDLIEHELYTGIDLIKTQLHIGLNIGISNEYHHLNGLPTIYKEGVEAVNYSRMISLHQAMRYDEMQSFTSRYDLDFDMETRLLNTIRLGHTMDATRLVKKIIGINSRKQLQYDTLQCMMFDLFSIIMKSSTSTETTMPPITKMMHANTLDEMQGILETSIMNACHHHAEKLKQKDDNKLSHEITAYILRHYMNPDLNVAHLSDVFHLSTAHLSRIYKKDVGTNLNDAISNIRLDRAKEKLSTTHMTINDVAASVGYTYPNAFIRFFKKKTNITPGQYRSLYAKK</sequence>
<name>A0A8J8MIH3_9FIRM</name>
<dbReference type="RefSeq" id="WP_212697686.1">
    <property type="nucleotide sequence ID" value="NZ_CP058649.1"/>
</dbReference>
<keyword evidence="7" id="KW-1185">Reference proteome</keyword>
<keyword evidence="4" id="KW-1133">Transmembrane helix</keyword>
<proteinExistence type="predicted"/>
<evidence type="ECO:0000256" key="2">
    <source>
        <dbReference type="ARBA" id="ARBA00023125"/>
    </source>
</evidence>
<evidence type="ECO:0000256" key="3">
    <source>
        <dbReference type="ARBA" id="ARBA00023163"/>
    </source>
</evidence>
<keyword evidence="1" id="KW-0805">Transcription regulation</keyword>
<organism evidence="6 7">
    <name type="scientific">Vallitalea pronyensis</name>
    <dbReference type="NCBI Taxonomy" id="1348613"/>
    <lineage>
        <taxon>Bacteria</taxon>
        <taxon>Bacillati</taxon>
        <taxon>Bacillota</taxon>
        <taxon>Clostridia</taxon>
        <taxon>Lachnospirales</taxon>
        <taxon>Vallitaleaceae</taxon>
        <taxon>Vallitalea</taxon>
    </lineage>
</organism>
<dbReference type="InterPro" id="IPR018062">
    <property type="entry name" value="HTH_AraC-typ_CS"/>
</dbReference>
<dbReference type="InterPro" id="IPR018060">
    <property type="entry name" value="HTH_AraC"/>
</dbReference>
<dbReference type="GO" id="GO:0003700">
    <property type="term" value="F:DNA-binding transcription factor activity"/>
    <property type="evidence" value="ECO:0007669"/>
    <property type="project" value="InterPro"/>
</dbReference>
<keyword evidence="4" id="KW-0472">Membrane</keyword>
<evidence type="ECO:0000256" key="4">
    <source>
        <dbReference type="SAM" id="Phobius"/>
    </source>
</evidence>
<dbReference type="Proteomes" id="UP000683246">
    <property type="component" value="Chromosome"/>
</dbReference>
<protein>
    <submittedName>
        <fullName evidence="6">Helix-turn-helix transcriptional regulator</fullName>
    </submittedName>
</protein>
<dbReference type="Gene3D" id="1.10.10.60">
    <property type="entry name" value="Homeodomain-like"/>
    <property type="match status" value="2"/>
</dbReference>
<keyword evidence="2" id="KW-0238">DNA-binding</keyword>
<dbReference type="SMART" id="SM00342">
    <property type="entry name" value="HTH_ARAC"/>
    <property type="match status" value="1"/>
</dbReference>
<reference evidence="6" key="1">
    <citation type="submission" date="2020-07" db="EMBL/GenBank/DDBJ databases">
        <title>Vallitalea pronyensis genome.</title>
        <authorList>
            <person name="Postec A."/>
        </authorList>
    </citation>
    <scope>NUCLEOTIDE SEQUENCE</scope>
    <source>
        <strain evidence="6">FatNI3</strain>
    </source>
</reference>
<dbReference type="PROSITE" id="PS00041">
    <property type="entry name" value="HTH_ARAC_FAMILY_1"/>
    <property type="match status" value="1"/>
</dbReference>
<feature type="domain" description="HTH araC/xylS-type" evidence="5">
    <location>
        <begin position="651"/>
        <end position="750"/>
    </location>
</feature>
<dbReference type="SUPFAM" id="SSF46689">
    <property type="entry name" value="Homeodomain-like"/>
    <property type="match status" value="1"/>
</dbReference>
<accession>A0A8J8MIH3</accession>
<feature type="transmembrane region" description="Helical" evidence="4">
    <location>
        <begin position="301"/>
        <end position="321"/>
    </location>
</feature>
<feature type="transmembrane region" description="Helical" evidence="4">
    <location>
        <begin position="12"/>
        <end position="32"/>
    </location>
</feature>
<dbReference type="PROSITE" id="PS01124">
    <property type="entry name" value="HTH_ARAC_FAMILY_2"/>
    <property type="match status" value="1"/>
</dbReference>
<dbReference type="InterPro" id="IPR009057">
    <property type="entry name" value="Homeodomain-like_sf"/>
</dbReference>
<dbReference type="PANTHER" id="PTHR43280">
    <property type="entry name" value="ARAC-FAMILY TRANSCRIPTIONAL REGULATOR"/>
    <property type="match status" value="1"/>
</dbReference>
<dbReference type="GO" id="GO:0043565">
    <property type="term" value="F:sequence-specific DNA binding"/>
    <property type="evidence" value="ECO:0007669"/>
    <property type="project" value="InterPro"/>
</dbReference>
<evidence type="ECO:0000256" key="1">
    <source>
        <dbReference type="ARBA" id="ARBA00023015"/>
    </source>
</evidence>